<dbReference type="Gene3D" id="1.10.3720.10">
    <property type="entry name" value="MetI-like"/>
    <property type="match status" value="1"/>
</dbReference>
<evidence type="ECO:0000256" key="7">
    <source>
        <dbReference type="RuleBase" id="RU363032"/>
    </source>
</evidence>
<comment type="similarity">
    <text evidence="7">Belongs to the binding-protein-dependent transport system permease family.</text>
</comment>
<dbReference type="GO" id="GO:0055085">
    <property type="term" value="P:transmembrane transport"/>
    <property type="evidence" value="ECO:0007669"/>
    <property type="project" value="InterPro"/>
</dbReference>
<keyword evidence="3" id="KW-1003">Cell membrane</keyword>
<dbReference type="Proteomes" id="UP000199494">
    <property type="component" value="Unassembled WGS sequence"/>
</dbReference>
<evidence type="ECO:0000256" key="5">
    <source>
        <dbReference type="ARBA" id="ARBA00022989"/>
    </source>
</evidence>
<evidence type="ECO:0000256" key="4">
    <source>
        <dbReference type="ARBA" id="ARBA00022692"/>
    </source>
</evidence>
<proteinExistence type="inferred from homology"/>
<name>A0A222VR12_9PSEU</name>
<dbReference type="InterPro" id="IPR000515">
    <property type="entry name" value="MetI-like"/>
</dbReference>
<feature type="transmembrane region" description="Helical" evidence="7">
    <location>
        <begin position="123"/>
        <end position="144"/>
    </location>
</feature>
<organism evidence="8 9">
    <name type="scientific">Prauserella marina</name>
    <dbReference type="NCBI Taxonomy" id="530584"/>
    <lineage>
        <taxon>Bacteria</taxon>
        <taxon>Bacillati</taxon>
        <taxon>Actinomycetota</taxon>
        <taxon>Actinomycetes</taxon>
        <taxon>Pseudonocardiales</taxon>
        <taxon>Pseudonocardiaceae</taxon>
        <taxon>Prauserella</taxon>
    </lineage>
</organism>
<dbReference type="AlphaFoldDB" id="A0A222VR12"/>
<feature type="transmembrane region" description="Helical" evidence="7">
    <location>
        <begin position="90"/>
        <end position="111"/>
    </location>
</feature>
<protein>
    <submittedName>
        <fullName evidence="8">Peptide/nickel transport system permease protein</fullName>
    </submittedName>
</protein>
<dbReference type="KEGG" id="pmad:BAY61_16700"/>
<evidence type="ECO:0000256" key="6">
    <source>
        <dbReference type="ARBA" id="ARBA00023136"/>
    </source>
</evidence>
<feature type="transmembrane region" description="Helical" evidence="7">
    <location>
        <begin position="21"/>
        <end position="40"/>
    </location>
</feature>
<evidence type="ECO:0000313" key="9">
    <source>
        <dbReference type="Proteomes" id="UP000199494"/>
    </source>
</evidence>
<dbReference type="PROSITE" id="PS50928">
    <property type="entry name" value="ABC_TM1"/>
    <property type="match status" value="1"/>
</dbReference>
<dbReference type="InterPro" id="IPR035906">
    <property type="entry name" value="MetI-like_sf"/>
</dbReference>
<sequence length="283" mass="29974">MSETVIRAGRPRRRNRPLWRTPGLLFSVLVLGIALSWALVPGWWTAYDPVTGVPADRLLGPSAAHFFGTDETGRDVFARVVHGASLSLRATVIAVFVALVAGSLLGLVAGYRGGWADSAIMRVVDVLLAIPSILLSLALVTALGFGTTNVAIAVGVSRIADFARLMRAETLRVRSSVYVEAARVSGLRWPGVLARHVLPNAFGPVLVLAVLTFGTAVLEVSALSFLGFGAMPPAPEWGSLVSSGRGFLATAWWLTTFPGLAIAAVVLAGNRVARAIDRETEQR</sequence>
<evidence type="ECO:0000313" key="8">
    <source>
        <dbReference type="EMBL" id="SDD06054.1"/>
    </source>
</evidence>
<reference evidence="8 9" key="1">
    <citation type="submission" date="2016-10" db="EMBL/GenBank/DDBJ databases">
        <authorList>
            <person name="de Groot N.N."/>
        </authorList>
    </citation>
    <scope>NUCLEOTIDE SEQUENCE [LARGE SCALE GENOMIC DNA]</scope>
    <source>
        <strain evidence="8 9">CGMCC 4.5506</strain>
    </source>
</reference>
<dbReference type="SUPFAM" id="SSF161098">
    <property type="entry name" value="MetI-like"/>
    <property type="match status" value="1"/>
</dbReference>
<dbReference type="Pfam" id="PF00528">
    <property type="entry name" value="BPD_transp_1"/>
    <property type="match status" value="1"/>
</dbReference>
<keyword evidence="9" id="KW-1185">Reference proteome</keyword>
<evidence type="ECO:0000256" key="1">
    <source>
        <dbReference type="ARBA" id="ARBA00004651"/>
    </source>
</evidence>
<dbReference type="RefSeq" id="WP_091804971.1">
    <property type="nucleotide sequence ID" value="NZ_CP016353.1"/>
</dbReference>
<keyword evidence="6 7" id="KW-0472">Membrane</keyword>
<dbReference type="STRING" id="530584.SAMN05421630_105390"/>
<comment type="subcellular location">
    <subcellularLocation>
        <location evidence="1 7">Cell membrane</location>
        <topology evidence="1 7">Multi-pass membrane protein</topology>
    </subcellularLocation>
</comment>
<dbReference type="PANTHER" id="PTHR43386">
    <property type="entry name" value="OLIGOPEPTIDE TRANSPORT SYSTEM PERMEASE PROTEIN APPC"/>
    <property type="match status" value="1"/>
</dbReference>
<keyword evidence="5 7" id="KW-1133">Transmembrane helix</keyword>
<evidence type="ECO:0000256" key="3">
    <source>
        <dbReference type="ARBA" id="ARBA00022475"/>
    </source>
</evidence>
<dbReference type="PANTHER" id="PTHR43386:SF1">
    <property type="entry name" value="D,D-DIPEPTIDE TRANSPORT SYSTEM PERMEASE PROTEIN DDPC-RELATED"/>
    <property type="match status" value="1"/>
</dbReference>
<gene>
    <name evidence="8" type="ORF">SAMN05421630_105390</name>
</gene>
<dbReference type="OrthoDB" id="3531748at2"/>
<accession>A0A222VR12</accession>
<keyword evidence="4 7" id="KW-0812">Transmembrane</keyword>
<feature type="transmembrane region" description="Helical" evidence="7">
    <location>
        <begin position="251"/>
        <end position="273"/>
    </location>
</feature>
<feature type="transmembrane region" description="Helical" evidence="7">
    <location>
        <begin position="205"/>
        <end position="231"/>
    </location>
</feature>
<dbReference type="EMBL" id="FMZE01000005">
    <property type="protein sequence ID" value="SDD06054.1"/>
    <property type="molecule type" value="Genomic_DNA"/>
</dbReference>
<dbReference type="CDD" id="cd06261">
    <property type="entry name" value="TM_PBP2"/>
    <property type="match status" value="1"/>
</dbReference>
<evidence type="ECO:0000256" key="2">
    <source>
        <dbReference type="ARBA" id="ARBA00022448"/>
    </source>
</evidence>
<dbReference type="GO" id="GO:0005886">
    <property type="term" value="C:plasma membrane"/>
    <property type="evidence" value="ECO:0007669"/>
    <property type="project" value="UniProtKB-SubCell"/>
</dbReference>
<feature type="transmembrane region" description="Helical" evidence="7">
    <location>
        <begin position="150"/>
        <end position="166"/>
    </location>
</feature>
<keyword evidence="2 7" id="KW-0813">Transport</keyword>
<dbReference type="InterPro" id="IPR050366">
    <property type="entry name" value="BP-dependent_transpt_permease"/>
</dbReference>